<dbReference type="PIRSF" id="PIRSF002122">
    <property type="entry name" value="RPS7p_RPS7a_RPS5e_RPS7o"/>
    <property type="match status" value="1"/>
</dbReference>
<proteinExistence type="inferred from homology"/>
<dbReference type="SUPFAM" id="SSF47973">
    <property type="entry name" value="Ribosomal protein S7"/>
    <property type="match status" value="1"/>
</dbReference>
<dbReference type="PROSITE" id="PS00052">
    <property type="entry name" value="RIBOSOMAL_S7"/>
    <property type="match status" value="1"/>
</dbReference>
<comment type="similarity">
    <text evidence="1 6 7">Belongs to the universal ribosomal protein uS7 family.</text>
</comment>
<keyword evidence="3 6" id="KW-0694">RNA-binding</keyword>
<dbReference type="CDD" id="cd14869">
    <property type="entry name" value="uS7_Bacteria"/>
    <property type="match status" value="1"/>
</dbReference>
<dbReference type="GO" id="GO:0003735">
    <property type="term" value="F:structural constituent of ribosome"/>
    <property type="evidence" value="ECO:0007669"/>
    <property type="project" value="InterPro"/>
</dbReference>
<dbReference type="GO" id="GO:0006412">
    <property type="term" value="P:translation"/>
    <property type="evidence" value="ECO:0007669"/>
    <property type="project" value="UniProtKB-UniRule"/>
</dbReference>
<evidence type="ECO:0000256" key="5">
    <source>
        <dbReference type="ARBA" id="ARBA00023274"/>
    </source>
</evidence>
<keyword evidence="6" id="KW-0820">tRNA-binding</keyword>
<dbReference type="InterPro" id="IPR023798">
    <property type="entry name" value="Ribosomal_uS7_dom"/>
</dbReference>
<keyword evidence="4 6" id="KW-0689">Ribosomal protein</keyword>
<dbReference type="RefSeq" id="WP_176336548.1">
    <property type="nucleotide sequence ID" value="NZ_BAAAEF010000010.1"/>
</dbReference>
<evidence type="ECO:0000256" key="7">
    <source>
        <dbReference type="RuleBase" id="RU003619"/>
    </source>
</evidence>
<dbReference type="HAMAP" id="MF_00480_B">
    <property type="entry name" value="Ribosomal_uS7_B"/>
    <property type="match status" value="1"/>
</dbReference>
<dbReference type="EMBL" id="CP054301">
    <property type="protein sequence ID" value="QKK82360.1"/>
    <property type="molecule type" value="Genomic_DNA"/>
</dbReference>
<evidence type="ECO:0000259" key="8">
    <source>
        <dbReference type="Pfam" id="PF00177"/>
    </source>
</evidence>
<comment type="subunit">
    <text evidence="6">Part of the 30S ribosomal subunit. Contacts proteins S9 and S11.</text>
</comment>
<evidence type="ECO:0000256" key="2">
    <source>
        <dbReference type="ARBA" id="ARBA00022730"/>
    </source>
</evidence>
<dbReference type="NCBIfam" id="TIGR01029">
    <property type="entry name" value="rpsG_bact"/>
    <property type="match status" value="1"/>
</dbReference>
<sequence length="157" mass="17638">MPRRRVVAKREILPDPKHGSQLLAKFINHVMVSGKKSVAESIVYNALNTVATRAKTDEPMAIFEKALESIQPMVEVKSRRVGGATYQVPVEVRPVRRAALSMRWLVDASRKRGEKSMALRLAGEILDAAENKGSAVKKREDVHRMAEANKAFSHYRF</sequence>
<dbReference type="InterPro" id="IPR020606">
    <property type="entry name" value="Ribosomal_uS7_CS"/>
</dbReference>
<dbReference type="InterPro" id="IPR000235">
    <property type="entry name" value="Ribosomal_uS7"/>
</dbReference>
<accession>A0A859D4W0</accession>
<dbReference type="KEGG" id="mpri:MP3633_3633"/>
<keyword evidence="5 6" id="KW-0687">Ribonucleoprotein</keyword>
<reference evidence="9 10" key="1">
    <citation type="submission" date="2020-06" db="EMBL/GenBank/DDBJ databases">
        <authorList>
            <person name="Voronona O.L."/>
            <person name="Aksenova E.I."/>
            <person name="Kunda M.S."/>
            <person name="Semenov A.N."/>
            <person name="Ryzhova N."/>
        </authorList>
    </citation>
    <scope>NUCLEOTIDE SEQUENCE [LARGE SCALE GENOMIC DNA]</scope>
    <source>
        <strain evidence="9 10">MPKMM3633</strain>
    </source>
</reference>
<feature type="domain" description="Small ribosomal subunit protein uS7" evidence="8">
    <location>
        <begin position="2"/>
        <end position="150"/>
    </location>
</feature>
<dbReference type="GO" id="GO:0015935">
    <property type="term" value="C:small ribosomal subunit"/>
    <property type="evidence" value="ECO:0007669"/>
    <property type="project" value="InterPro"/>
</dbReference>
<dbReference type="Gene3D" id="1.10.455.10">
    <property type="entry name" value="Ribosomal protein S7 domain"/>
    <property type="match status" value="1"/>
</dbReference>
<dbReference type="FunFam" id="1.10.455.10:FF:000001">
    <property type="entry name" value="30S ribosomal protein S7"/>
    <property type="match status" value="1"/>
</dbReference>
<dbReference type="GO" id="GO:0019843">
    <property type="term" value="F:rRNA binding"/>
    <property type="evidence" value="ECO:0007669"/>
    <property type="project" value="UniProtKB-UniRule"/>
</dbReference>
<protein>
    <recommendedName>
        <fullName evidence="6">Small ribosomal subunit protein uS7</fullName>
    </recommendedName>
</protein>
<evidence type="ECO:0000313" key="10">
    <source>
        <dbReference type="Proteomes" id="UP000509371"/>
    </source>
</evidence>
<dbReference type="InterPro" id="IPR036823">
    <property type="entry name" value="Ribosomal_uS7_dom_sf"/>
</dbReference>
<evidence type="ECO:0000256" key="3">
    <source>
        <dbReference type="ARBA" id="ARBA00022884"/>
    </source>
</evidence>
<evidence type="ECO:0000256" key="1">
    <source>
        <dbReference type="ARBA" id="ARBA00007151"/>
    </source>
</evidence>
<name>A0A859D4W0_9GAMM</name>
<dbReference type="Pfam" id="PF00177">
    <property type="entry name" value="Ribosomal_S7"/>
    <property type="match status" value="1"/>
</dbReference>
<dbReference type="Proteomes" id="UP000509371">
    <property type="component" value="Chromosome"/>
</dbReference>
<dbReference type="InterPro" id="IPR005717">
    <property type="entry name" value="Ribosomal_uS7_bac/org-type"/>
</dbReference>
<evidence type="ECO:0000256" key="4">
    <source>
        <dbReference type="ARBA" id="ARBA00022980"/>
    </source>
</evidence>
<dbReference type="AlphaFoldDB" id="A0A859D4W0"/>
<gene>
    <name evidence="6 9" type="primary">rpsG</name>
    <name evidence="9" type="ORF">MP3633_3633</name>
</gene>
<dbReference type="GO" id="GO:0000049">
    <property type="term" value="F:tRNA binding"/>
    <property type="evidence" value="ECO:0007669"/>
    <property type="project" value="UniProtKB-UniRule"/>
</dbReference>
<dbReference type="PANTHER" id="PTHR11205">
    <property type="entry name" value="RIBOSOMAL PROTEIN S7"/>
    <property type="match status" value="1"/>
</dbReference>
<evidence type="ECO:0000256" key="6">
    <source>
        <dbReference type="HAMAP-Rule" id="MF_00480"/>
    </source>
</evidence>
<evidence type="ECO:0000313" key="9">
    <source>
        <dbReference type="EMBL" id="QKK82360.1"/>
    </source>
</evidence>
<comment type="function">
    <text evidence="6">One of the primary rRNA binding proteins, it binds directly to 16S rRNA where it nucleates assembly of the head domain of the 30S subunit. Is located at the subunit interface close to the decoding center, probably blocks exit of the E-site tRNA.</text>
</comment>
<keyword evidence="2 6" id="KW-0699">rRNA-binding</keyword>
<organism evidence="9 10">
    <name type="scientific">Marinomonas primoryensis</name>
    <dbReference type="NCBI Taxonomy" id="178399"/>
    <lineage>
        <taxon>Bacteria</taxon>
        <taxon>Pseudomonadati</taxon>
        <taxon>Pseudomonadota</taxon>
        <taxon>Gammaproteobacteria</taxon>
        <taxon>Oceanospirillales</taxon>
        <taxon>Oceanospirillaceae</taxon>
        <taxon>Marinomonas</taxon>
    </lineage>
</organism>